<evidence type="ECO:0000313" key="6">
    <source>
        <dbReference type="Proteomes" id="UP000015453"/>
    </source>
</evidence>
<feature type="region of interest" description="Disordered" evidence="3">
    <location>
        <begin position="1"/>
        <end position="179"/>
    </location>
</feature>
<evidence type="ECO:0000256" key="2">
    <source>
        <dbReference type="PROSITE-ProRule" id="PRU00117"/>
    </source>
</evidence>
<feature type="compositionally biased region" description="Pro residues" evidence="3">
    <location>
        <begin position="509"/>
        <end position="523"/>
    </location>
</feature>
<feature type="compositionally biased region" description="Basic and acidic residues" evidence="3">
    <location>
        <begin position="129"/>
        <end position="148"/>
    </location>
</feature>
<dbReference type="InterPro" id="IPR004087">
    <property type="entry name" value="KH_dom"/>
</dbReference>
<dbReference type="GO" id="GO:0003723">
    <property type="term" value="F:RNA binding"/>
    <property type="evidence" value="ECO:0007669"/>
    <property type="project" value="UniProtKB-UniRule"/>
</dbReference>
<keyword evidence="1" id="KW-0677">Repeat</keyword>
<feature type="region of interest" description="Disordered" evidence="3">
    <location>
        <begin position="343"/>
        <end position="609"/>
    </location>
</feature>
<evidence type="ECO:0000259" key="4">
    <source>
        <dbReference type="SMART" id="SM00322"/>
    </source>
</evidence>
<feature type="region of interest" description="Disordered" evidence="3">
    <location>
        <begin position="641"/>
        <end position="689"/>
    </location>
</feature>
<feature type="region of interest" description="Disordered" evidence="3">
    <location>
        <begin position="304"/>
        <end position="323"/>
    </location>
</feature>
<dbReference type="SMART" id="SM00322">
    <property type="entry name" value="KH"/>
    <property type="match status" value="2"/>
</dbReference>
<accession>S8D0R2</accession>
<feature type="compositionally biased region" description="Low complexity" evidence="3">
    <location>
        <begin position="425"/>
        <end position="436"/>
    </location>
</feature>
<dbReference type="PANTHER" id="PTHR10288">
    <property type="entry name" value="KH DOMAIN CONTAINING RNA BINDING PROTEIN"/>
    <property type="match status" value="1"/>
</dbReference>
<dbReference type="PROSITE" id="PS50084">
    <property type="entry name" value="KH_TYPE_1"/>
    <property type="match status" value="2"/>
</dbReference>
<proteinExistence type="predicted"/>
<dbReference type="OrthoDB" id="5204190at2759"/>
<feature type="domain" description="K Homology" evidence="4">
    <location>
        <begin position="260"/>
        <end position="340"/>
    </location>
</feature>
<feature type="compositionally biased region" description="Basic and acidic residues" evidence="3">
    <location>
        <begin position="98"/>
        <end position="110"/>
    </location>
</feature>
<protein>
    <recommendedName>
        <fullName evidence="4">K Homology domain-containing protein</fullName>
    </recommendedName>
</protein>
<evidence type="ECO:0000256" key="1">
    <source>
        <dbReference type="ARBA" id="ARBA00022737"/>
    </source>
</evidence>
<dbReference type="InterPro" id="IPR036612">
    <property type="entry name" value="KH_dom_type_1_sf"/>
</dbReference>
<keyword evidence="2" id="KW-0694">RNA-binding</keyword>
<dbReference type="CDD" id="cd00105">
    <property type="entry name" value="KH-I"/>
    <property type="match status" value="2"/>
</dbReference>
<dbReference type="EMBL" id="AUSU01000622">
    <property type="protein sequence ID" value="EPS72965.1"/>
    <property type="molecule type" value="Genomic_DNA"/>
</dbReference>
<organism evidence="5 6">
    <name type="scientific">Genlisea aurea</name>
    <dbReference type="NCBI Taxonomy" id="192259"/>
    <lineage>
        <taxon>Eukaryota</taxon>
        <taxon>Viridiplantae</taxon>
        <taxon>Streptophyta</taxon>
        <taxon>Embryophyta</taxon>
        <taxon>Tracheophyta</taxon>
        <taxon>Spermatophyta</taxon>
        <taxon>Magnoliopsida</taxon>
        <taxon>eudicotyledons</taxon>
        <taxon>Gunneridae</taxon>
        <taxon>Pentapetalae</taxon>
        <taxon>asterids</taxon>
        <taxon>lamiids</taxon>
        <taxon>Lamiales</taxon>
        <taxon>Lentibulariaceae</taxon>
        <taxon>Genlisea</taxon>
    </lineage>
</organism>
<feature type="compositionally biased region" description="Basic and acidic residues" evidence="3">
    <location>
        <begin position="55"/>
        <end position="73"/>
    </location>
</feature>
<dbReference type="Pfam" id="PF00013">
    <property type="entry name" value="KH_1"/>
    <property type="match status" value="2"/>
</dbReference>
<keyword evidence="6" id="KW-1185">Reference proteome</keyword>
<feature type="compositionally biased region" description="Low complexity" evidence="3">
    <location>
        <begin position="643"/>
        <end position="662"/>
    </location>
</feature>
<feature type="compositionally biased region" description="Low complexity" evidence="3">
    <location>
        <begin position="7"/>
        <end position="19"/>
    </location>
</feature>
<comment type="caution">
    <text evidence="5">The sequence shown here is derived from an EMBL/GenBank/DDBJ whole genome shotgun (WGS) entry which is preliminary data.</text>
</comment>
<dbReference type="AlphaFoldDB" id="S8D0R2"/>
<sequence>MAEDNAVVSPVSSPVVSVPTESHKRKHEELELNEVPEDLDESEDKSDGELVSSGPREEENGRGDESENKRPHLDTNGGEVNDAADGMIDGLSVPAEVPFERRDSEDENGRNLDVQESSETVHQVLSSDNIEKEKCEDEGAGDFEKPEAPDEENSQEFQREGNASPSELPEGSDEEILTHRMEVPNAKVGVLIGKAGDTVRSLQENSGAKIQIMRAADADPRSSTRPVEIVGNRESIKKAQKLIKDVIAEADAGGSPSLVARGFSTVQAASGGEQLEMRVGIIIGKGGETIRSLQTRSGARIQLLQQNPSDGDQSKEKTVRLSGTKEQIDIAREMIEDVMNQNTRQPSHSGMYNQPGYRPRGPSAPLWGPRGPPHSPYGGYDYPQRGPYSAPYPPSSYGTPRGGSFGPSWDHRPPSGMHGGGGRYYQGNYNYGHQQGPDYGAPPPYSHTPSQPYGQVYNDAKYDHHASSQHYGHMGGSQPAPYSQGGGYAHQDQYGSRPPMYNMQQQQGPPLPPHSQPYGPPRPGDVASYAGPPPVSSTQSYGHAMPPPQPQPYPYASGTMQQQTYAAYGGSTLPTDGSGGYSHIPSASSSYPQGGGYGSSTMPQQQAAAAYPQAAVAAGYASYSEQPAAAAAANTVVHGYQGTAPTTTYPQASQPQQQQPSYDQSGGYGNASVGKSMSPQSGSAAAAAVGGAYPQYDSSQAYATTR</sequence>
<feature type="compositionally biased region" description="Polar residues" evidence="3">
    <location>
        <begin position="343"/>
        <end position="352"/>
    </location>
</feature>
<feature type="compositionally biased region" description="Acidic residues" evidence="3">
    <location>
        <begin position="31"/>
        <end position="46"/>
    </location>
</feature>
<feature type="domain" description="K Homology" evidence="4">
    <location>
        <begin position="175"/>
        <end position="248"/>
    </location>
</feature>
<evidence type="ECO:0000256" key="3">
    <source>
        <dbReference type="SAM" id="MobiDB-lite"/>
    </source>
</evidence>
<dbReference type="Gene3D" id="3.30.1370.10">
    <property type="entry name" value="K Homology domain, type 1"/>
    <property type="match status" value="2"/>
</dbReference>
<feature type="compositionally biased region" description="Low complexity" evidence="3">
    <location>
        <begin position="599"/>
        <end position="609"/>
    </location>
</feature>
<dbReference type="SUPFAM" id="SSF54791">
    <property type="entry name" value="Eukaryotic type KH-domain (KH-domain type I)"/>
    <property type="match status" value="2"/>
</dbReference>
<feature type="compositionally biased region" description="Polar residues" evidence="3">
    <location>
        <begin position="114"/>
        <end position="128"/>
    </location>
</feature>
<dbReference type="Proteomes" id="UP000015453">
    <property type="component" value="Unassembled WGS sequence"/>
</dbReference>
<dbReference type="InterPro" id="IPR004088">
    <property type="entry name" value="KH_dom_type_1"/>
</dbReference>
<reference evidence="5 6" key="1">
    <citation type="journal article" date="2013" name="BMC Genomics">
        <title>The miniature genome of a carnivorous plant Genlisea aurea contains a low number of genes and short non-coding sequences.</title>
        <authorList>
            <person name="Leushkin E.V."/>
            <person name="Sutormin R.A."/>
            <person name="Nabieva E.R."/>
            <person name="Penin A.A."/>
            <person name="Kondrashov A.S."/>
            <person name="Logacheva M.D."/>
        </authorList>
    </citation>
    <scope>NUCLEOTIDE SEQUENCE [LARGE SCALE GENOMIC DNA]</scope>
</reference>
<gene>
    <name evidence="5" type="ORF">M569_01790</name>
</gene>
<name>S8D0R2_9LAMI</name>
<evidence type="ECO:0000313" key="5">
    <source>
        <dbReference type="EMBL" id="EPS72965.1"/>
    </source>
</evidence>